<protein>
    <submittedName>
        <fullName evidence="2">Uncharacterized protein</fullName>
    </submittedName>
</protein>
<proteinExistence type="predicted"/>
<reference evidence="2" key="2">
    <citation type="submission" date="2023-11" db="UniProtKB">
        <authorList>
            <consortium name="WormBaseParasite"/>
        </authorList>
    </citation>
    <scope>IDENTIFICATION</scope>
</reference>
<evidence type="ECO:0000313" key="2">
    <source>
        <dbReference type="WBParaSite" id="TREG1_116190.3"/>
    </source>
</evidence>
<organism evidence="1 2">
    <name type="scientific">Trichobilharzia regenti</name>
    <name type="common">Nasal bird schistosome</name>
    <dbReference type="NCBI Taxonomy" id="157069"/>
    <lineage>
        <taxon>Eukaryota</taxon>
        <taxon>Metazoa</taxon>
        <taxon>Spiralia</taxon>
        <taxon>Lophotrochozoa</taxon>
        <taxon>Platyhelminthes</taxon>
        <taxon>Trematoda</taxon>
        <taxon>Digenea</taxon>
        <taxon>Strigeidida</taxon>
        <taxon>Schistosomatoidea</taxon>
        <taxon>Schistosomatidae</taxon>
        <taxon>Trichobilharzia</taxon>
    </lineage>
</organism>
<sequence length="56" mass="6685">MFSRLWLTVVLSFLFYVIYLPSCESSFLLHLICPWLNITWLCSRKLLQDFSQLSVL</sequence>
<dbReference type="WBParaSite" id="TREG1_116190.3">
    <property type="protein sequence ID" value="TREG1_116190.3"/>
    <property type="gene ID" value="TREG1_116190"/>
</dbReference>
<accession>A0AA85IXB3</accession>
<reference evidence="1" key="1">
    <citation type="submission" date="2022-06" db="EMBL/GenBank/DDBJ databases">
        <authorList>
            <person name="Berger JAMES D."/>
            <person name="Berger JAMES D."/>
        </authorList>
    </citation>
    <scope>NUCLEOTIDE SEQUENCE [LARGE SCALE GENOMIC DNA]</scope>
</reference>
<evidence type="ECO:0000313" key="1">
    <source>
        <dbReference type="Proteomes" id="UP000050795"/>
    </source>
</evidence>
<keyword evidence="1" id="KW-1185">Reference proteome</keyword>
<dbReference type="AlphaFoldDB" id="A0AA85IXB3"/>
<name>A0AA85IXB3_TRIRE</name>
<dbReference type="Proteomes" id="UP000050795">
    <property type="component" value="Unassembled WGS sequence"/>
</dbReference>